<evidence type="ECO:0000313" key="2">
    <source>
        <dbReference type="Proteomes" id="UP000002146"/>
    </source>
</evidence>
<sequence length="42" mass="4886">MCTKGSSHCLGDIYAEVIEFYKSKVEADFEFTGRVRHERLCE</sequence>
<dbReference type="HOGENOM" id="CLU_3245380_0_0_2"/>
<organism evidence="1 2">
    <name type="scientific">Methanoculleus marisnigri (strain ATCC 35101 / DSM 1498 / JR1)</name>
    <dbReference type="NCBI Taxonomy" id="368407"/>
    <lineage>
        <taxon>Archaea</taxon>
        <taxon>Methanobacteriati</taxon>
        <taxon>Methanobacteriota</taxon>
        <taxon>Stenosarchaea group</taxon>
        <taxon>Methanomicrobia</taxon>
        <taxon>Methanomicrobiales</taxon>
        <taxon>Methanomicrobiaceae</taxon>
        <taxon>Methanoculleus</taxon>
    </lineage>
</organism>
<keyword evidence="2" id="KW-1185">Reference proteome</keyword>
<gene>
    <name evidence="1" type="ordered locus">Memar_0195</name>
</gene>
<dbReference type="KEGG" id="mem:Memar_0195"/>
<proteinExistence type="predicted"/>
<accession>A3CRX9</accession>
<dbReference type="AlphaFoldDB" id="A3CRX9"/>
<reference evidence="1 2" key="1">
    <citation type="journal article" date="2009" name="Stand. Genomic Sci.">
        <title>Complete genome sequence of Methanoculleus marisnigri Romesser et al. 1981 type strain JR1.</title>
        <authorList>
            <person name="Anderson I.J."/>
            <person name="Sieprawska-Lupa M."/>
            <person name="Lapidus A."/>
            <person name="Nolan M."/>
            <person name="Copeland A."/>
            <person name="Glavina Del Rio T."/>
            <person name="Tice H."/>
            <person name="Dalin E."/>
            <person name="Barry K."/>
            <person name="Saunders E."/>
            <person name="Han C."/>
            <person name="Brettin T."/>
            <person name="Detter J.C."/>
            <person name="Bruce D."/>
            <person name="Mikhailova N."/>
            <person name="Pitluck S."/>
            <person name="Hauser L."/>
            <person name="Land M."/>
            <person name="Lucas S."/>
            <person name="Richardson P."/>
            <person name="Whitman W.B."/>
            <person name="Kyrpides N.C."/>
        </authorList>
    </citation>
    <scope>NUCLEOTIDE SEQUENCE [LARGE SCALE GENOMIC DNA]</scope>
    <source>
        <strain evidence="2">ATCC 35101 / DSM 1498 / JR1</strain>
    </source>
</reference>
<evidence type="ECO:0000313" key="1">
    <source>
        <dbReference type="EMBL" id="ABN56129.1"/>
    </source>
</evidence>
<dbReference type="STRING" id="368407.Memar_0195"/>
<dbReference type="Proteomes" id="UP000002146">
    <property type="component" value="Chromosome"/>
</dbReference>
<name>A3CRX9_METMJ</name>
<protein>
    <submittedName>
        <fullName evidence="1">Uncharacterized protein</fullName>
    </submittedName>
</protein>
<dbReference type="EMBL" id="CP000562">
    <property type="protein sequence ID" value="ABN56129.1"/>
    <property type="molecule type" value="Genomic_DNA"/>
</dbReference>